<dbReference type="Proteomes" id="UP001172082">
    <property type="component" value="Unassembled WGS sequence"/>
</dbReference>
<evidence type="ECO:0000256" key="2">
    <source>
        <dbReference type="ARBA" id="ARBA00023235"/>
    </source>
</evidence>
<dbReference type="Pfam" id="PF07221">
    <property type="entry name" value="GlcNAc_2-epim"/>
    <property type="match status" value="1"/>
</dbReference>
<comment type="similarity">
    <text evidence="1">Belongs to the N-acylglucosamine 2-epimerase family.</text>
</comment>
<dbReference type="Gene3D" id="1.50.10.10">
    <property type="match status" value="1"/>
</dbReference>
<sequence length="397" mass="47114">MMTDFSKSFLEERITLYKQDLLNDIVPFWIKHAVDHEDGGFTFCLNRDGGIIDTDKGIWQTGRFTWLLATLCNEIEPKEEWLSLARHGANFLDRYGFDEDGKMFFIVDKKGNPVRKRRYAYSESFTAIANAALYKATKEEFYAERAMQLFHNYRKLIHEPGIFPPKFSMHRNMKGIGTLMIGIVTAQELRKNLNDTTYTQYIHSCIDEISQNFMKSEFEALMENVAADGSFIDHFDGRILNPGHALEAAWFILEEARVNHHNPSLIELGTTILDWMWRWGWDQEYGGIFYFRDVKGLPVTEYWHDMKFWWPQNEAIIATLLAYELTQDPKYANWYQLIHDWVFEHFPDRQYGEWFGYLHRDGRLSTPLKGNIWKGPFHIPRMYLMAWQIMERIKEKF</sequence>
<dbReference type="SUPFAM" id="SSF48208">
    <property type="entry name" value="Six-hairpin glycosidases"/>
    <property type="match status" value="1"/>
</dbReference>
<dbReference type="PANTHER" id="PTHR15108">
    <property type="entry name" value="N-ACYLGLUCOSAMINE-2-EPIMERASE"/>
    <property type="match status" value="1"/>
</dbReference>
<gene>
    <name evidence="3" type="ORF">QQ008_00750</name>
</gene>
<comment type="caution">
    <text evidence="3">The sequence shown here is derived from an EMBL/GenBank/DDBJ whole genome shotgun (WGS) entry which is preliminary data.</text>
</comment>
<dbReference type="EMBL" id="JAUJEA010000001">
    <property type="protein sequence ID" value="MDN5199858.1"/>
    <property type="molecule type" value="Genomic_DNA"/>
</dbReference>
<organism evidence="3 4">
    <name type="scientific">Splendidivirga corallicola</name>
    <dbReference type="NCBI Taxonomy" id="3051826"/>
    <lineage>
        <taxon>Bacteria</taxon>
        <taxon>Pseudomonadati</taxon>
        <taxon>Bacteroidota</taxon>
        <taxon>Cytophagia</taxon>
        <taxon>Cytophagales</taxon>
        <taxon>Splendidivirgaceae</taxon>
        <taxon>Splendidivirga</taxon>
    </lineage>
</organism>
<evidence type="ECO:0000313" key="4">
    <source>
        <dbReference type="Proteomes" id="UP001172082"/>
    </source>
</evidence>
<keyword evidence="2" id="KW-0413">Isomerase</keyword>
<accession>A0ABT8KHE2</accession>
<name>A0ABT8KHE2_9BACT</name>
<protein>
    <submittedName>
        <fullName evidence="3">AGE family epimerase/isomerase</fullName>
    </submittedName>
</protein>
<reference evidence="3" key="1">
    <citation type="submission" date="2023-06" db="EMBL/GenBank/DDBJ databases">
        <title>Genomic of Parafulvivirga corallium.</title>
        <authorList>
            <person name="Wang G."/>
        </authorList>
    </citation>
    <scope>NUCLEOTIDE SEQUENCE</scope>
    <source>
        <strain evidence="3">BMA10</strain>
    </source>
</reference>
<proteinExistence type="inferred from homology"/>
<dbReference type="InterPro" id="IPR008928">
    <property type="entry name" value="6-hairpin_glycosidase_sf"/>
</dbReference>
<dbReference type="InterPro" id="IPR012341">
    <property type="entry name" value="6hp_glycosidase-like_sf"/>
</dbReference>
<dbReference type="InterPro" id="IPR010819">
    <property type="entry name" value="AGE/CE"/>
</dbReference>
<dbReference type="RefSeq" id="WP_346749890.1">
    <property type="nucleotide sequence ID" value="NZ_JAUJEA010000001.1"/>
</dbReference>
<keyword evidence="4" id="KW-1185">Reference proteome</keyword>
<evidence type="ECO:0000256" key="1">
    <source>
        <dbReference type="ARBA" id="ARBA00008558"/>
    </source>
</evidence>
<evidence type="ECO:0000313" key="3">
    <source>
        <dbReference type="EMBL" id="MDN5199858.1"/>
    </source>
</evidence>